<reference evidence="1" key="1">
    <citation type="journal article" date="2023" name="Plant J.">
        <title>The genome of the king protea, Protea cynaroides.</title>
        <authorList>
            <person name="Chang J."/>
            <person name="Duong T.A."/>
            <person name="Schoeman C."/>
            <person name="Ma X."/>
            <person name="Roodt D."/>
            <person name="Barker N."/>
            <person name="Li Z."/>
            <person name="Van de Peer Y."/>
            <person name="Mizrachi E."/>
        </authorList>
    </citation>
    <scope>NUCLEOTIDE SEQUENCE</scope>
    <source>
        <tissue evidence="1">Young leaves</tissue>
    </source>
</reference>
<comment type="caution">
    <text evidence="1">The sequence shown here is derived from an EMBL/GenBank/DDBJ whole genome shotgun (WGS) entry which is preliminary data.</text>
</comment>
<evidence type="ECO:0000313" key="2">
    <source>
        <dbReference type="Proteomes" id="UP001141806"/>
    </source>
</evidence>
<sequence length="138" mass="15415">MNASVLGGTRYNITVGASRTRDSMTMGPDSRSGLSNDMGLFGVDVALAFSNRLLAEKDVKLLKLWVHINGQLCFLWICLSSLFLCYSVSYSFHDSQSKPSRLLDLASKKNIGAANFQDLNHLEWRKLNSDKRILTPPF</sequence>
<evidence type="ECO:0000313" key="1">
    <source>
        <dbReference type="EMBL" id="KAJ4952770.1"/>
    </source>
</evidence>
<gene>
    <name evidence="1" type="ORF">NE237_029602</name>
</gene>
<name>A0A9Q0GSL5_9MAGN</name>
<proteinExistence type="predicted"/>
<dbReference type="Proteomes" id="UP001141806">
    <property type="component" value="Unassembled WGS sequence"/>
</dbReference>
<organism evidence="1 2">
    <name type="scientific">Protea cynaroides</name>
    <dbReference type="NCBI Taxonomy" id="273540"/>
    <lineage>
        <taxon>Eukaryota</taxon>
        <taxon>Viridiplantae</taxon>
        <taxon>Streptophyta</taxon>
        <taxon>Embryophyta</taxon>
        <taxon>Tracheophyta</taxon>
        <taxon>Spermatophyta</taxon>
        <taxon>Magnoliopsida</taxon>
        <taxon>Proteales</taxon>
        <taxon>Proteaceae</taxon>
        <taxon>Protea</taxon>
    </lineage>
</organism>
<keyword evidence="2" id="KW-1185">Reference proteome</keyword>
<accession>A0A9Q0GSL5</accession>
<protein>
    <submittedName>
        <fullName evidence="1">Uncharacterized protein</fullName>
    </submittedName>
</protein>
<dbReference type="AlphaFoldDB" id="A0A9Q0GSL5"/>
<dbReference type="EMBL" id="JAMYWD010000012">
    <property type="protein sequence ID" value="KAJ4952770.1"/>
    <property type="molecule type" value="Genomic_DNA"/>
</dbReference>